<accession>A0A4U7JP29</accession>
<feature type="transmembrane region" description="Helical" evidence="1">
    <location>
        <begin position="375"/>
        <end position="393"/>
    </location>
</feature>
<dbReference type="RefSeq" id="WP_137696634.1">
    <property type="nucleotide sequence ID" value="NZ_CP061336.1"/>
</dbReference>
<organism evidence="2 3">
    <name type="scientific">Ruminiclostridium herbifermentans</name>
    <dbReference type="NCBI Taxonomy" id="2488810"/>
    <lineage>
        <taxon>Bacteria</taxon>
        <taxon>Bacillati</taxon>
        <taxon>Bacillota</taxon>
        <taxon>Clostridia</taxon>
        <taxon>Eubacteriales</taxon>
        <taxon>Oscillospiraceae</taxon>
        <taxon>Ruminiclostridium</taxon>
    </lineage>
</organism>
<evidence type="ECO:0000256" key="1">
    <source>
        <dbReference type="SAM" id="Phobius"/>
    </source>
</evidence>
<keyword evidence="3" id="KW-1185">Reference proteome</keyword>
<gene>
    <name evidence="2" type="ORF">EHE19_006870</name>
</gene>
<evidence type="ECO:0008006" key="4">
    <source>
        <dbReference type="Google" id="ProtNLM"/>
    </source>
</evidence>
<evidence type="ECO:0000313" key="2">
    <source>
        <dbReference type="EMBL" id="QNU68146.1"/>
    </source>
</evidence>
<evidence type="ECO:0000313" key="3">
    <source>
        <dbReference type="Proteomes" id="UP000306409"/>
    </source>
</evidence>
<proteinExistence type="predicted"/>
<protein>
    <recommendedName>
        <fullName evidence="4">DUF3999 family protein</fullName>
    </recommendedName>
</protein>
<sequence length="398" mass="46122">MIKRIIASAVILLMLSFTGIYAIDFSYSASIENSGNKKYKAIRLTSEIYNNIQGNMADLELYSKENEPIPYFINSSEESDSIINAIYEMNEINSYVKDNYFYFDYTLKMPQDEDVTASSIKVETENKNFAKEVEIFGSYDNVKWEKVQEDIIYNVDGNRKLEIAFDGIKKYTHYRFKISNNLEKISFTKVTLEHNNVIQEQEYFSNTIEPKFTTEESDSKTVVKISNLKNLKLSSITLKTDSRFKRLVTFNGFESKMLYNLEFENTKYKDLTIPLGQYRVTEDTAEIIISNQDDKPLEILGIEVKYLVDELVFDGSAADEYILKYGNSESKEPKNYDISNYKEQILKEGYDVLSIKEIKKENSNDNNEQQLDLKLIFNIVLCAIAVVLGIIIIRKLKK</sequence>
<keyword evidence="1" id="KW-0812">Transmembrane</keyword>
<dbReference type="OrthoDB" id="1806788at2"/>
<reference evidence="2 3" key="1">
    <citation type="submission" date="2020-09" db="EMBL/GenBank/DDBJ databases">
        <title>Characterization and genome sequencing of Ruminiclostridium sp. nov. MA18.</title>
        <authorList>
            <person name="Rettenmaier R."/>
            <person name="Kowollik M.-L."/>
            <person name="Liebl W."/>
            <person name="Zverlov V."/>
        </authorList>
    </citation>
    <scope>NUCLEOTIDE SEQUENCE [LARGE SCALE GENOMIC DNA]</scope>
    <source>
        <strain evidence="2 3">MA18</strain>
    </source>
</reference>
<keyword evidence="1" id="KW-1133">Transmembrane helix</keyword>
<dbReference type="AlphaFoldDB" id="A0A4U7JP29"/>
<dbReference type="Proteomes" id="UP000306409">
    <property type="component" value="Chromosome"/>
</dbReference>
<keyword evidence="1" id="KW-0472">Membrane</keyword>
<dbReference type="KEGG" id="rher:EHE19_006870"/>
<dbReference type="EMBL" id="CP061336">
    <property type="protein sequence ID" value="QNU68146.1"/>
    <property type="molecule type" value="Genomic_DNA"/>
</dbReference>
<name>A0A4U7JP29_9FIRM</name>